<dbReference type="STRING" id="1415166.NONO_c17530"/>
<dbReference type="PATRIC" id="fig|1415166.3.peg.1777"/>
<name>W5TC54_9NOCA</name>
<dbReference type="OrthoDB" id="4764856at2"/>
<sequence length="90" mass="10257">MSPQHEVIRTDFDTAMDIYLDGMTSGICTALLNFAPTAPEEIRDQMADSIMSDIKADPLVMDRLRHEVMTRLHGLESEPWNFEVFGGDRR</sequence>
<organism evidence="1 2">
    <name type="scientific">Nocardia nova SH22a</name>
    <dbReference type="NCBI Taxonomy" id="1415166"/>
    <lineage>
        <taxon>Bacteria</taxon>
        <taxon>Bacillati</taxon>
        <taxon>Actinomycetota</taxon>
        <taxon>Actinomycetes</taxon>
        <taxon>Mycobacteriales</taxon>
        <taxon>Nocardiaceae</taxon>
        <taxon>Nocardia</taxon>
    </lineage>
</organism>
<gene>
    <name evidence="1" type="ORF">NONO_c17530</name>
</gene>
<dbReference type="RefSeq" id="WP_025348059.1">
    <property type="nucleotide sequence ID" value="NZ_CP006850.1"/>
</dbReference>
<dbReference type="EMBL" id="CP006850">
    <property type="protein sequence ID" value="AHH16553.1"/>
    <property type="molecule type" value="Genomic_DNA"/>
</dbReference>
<reference evidence="1 2" key="1">
    <citation type="journal article" date="2014" name="Appl. Environ. Microbiol.">
        <title>Insights into the Microbial Degradation of Rubber and Gutta-Percha by Analysis of the Complete Genome of Nocardia nova SH22a.</title>
        <authorList>
            <person name="Luo Q."/>
            <person name="Hiessl S."/>
            <person name="Poehlein A."/>
            <person name="Daniel R."/>
            <person name="Steinbuchel A."/>
        </authorList>
    </citation>
    <scope>NUCLEOTIDE SEQUENCE [LARGE SCALE GENOMIC DNA]</scope>
    <source>
        <strain evidence="1">SH22a</strain>
    </source>
</reference>
<dbReference type="AlphaFoldDB" id="W5TC54"/>
<protein>
    <submittedName>
        <fullName evidence="1">Uncharacterized protein</fullName>
    </submittedName>
</protein>
<evidence type="ECO:0000313" key="2">
    <source>
        <dbReference type="Proteomes" id="UP000019150"/>
    </source>
</evidence>
<dbReference type="HOGENOM" id="CLU_2437878_0_0_11"/>
<accession>W5TC54</accession>
<proteinExistence type="predicted"/>
<evidence type="ECO:0000313" key="1">
    <source>
        <dbReference type="EMBL" id="AHH16553.1"/>
    </source>
</evidence>
<keyword evidence="2" id="KW-1185">Reference proteome</keyword>
<dbReference type="KEGG" id="nno:NONO_c17530"/>
<dbReference type="Proteomes" id="UP000019150">
    <property type="component" value="Chromosome"/>
</dbReference>